<feature type="transmembrane region" description="Helical" evidence="1">
    <location>
        <begin position="20"/>
        <end position="41"/>
    </location>
</feature>
<dbReference type="EMBL" id="FMCX01000001">
    <property type="protein sequence ID" value="SCE67601.1"/>
    <property type="molecule type" value="Genomic_DNA"/>
</dbReference>
<feature type="transmembrane region" description="Helical" evidence="1">
    <location>
        <begin position="61"/>
        <end position="83"/>
    </location>
</feature>
<keyword evidence="1" id="KW-0472">Membrane</keyword>
<proteinExistence type="predicted"/>
<reference evidence="3" key="1">
    <citation type="submission" date="2016-06" db="EMBL/GenBank/DDBJ databases">
        <authorList>
            <person name="Varghese N."/>
            <person name="Submissions Spin"/>
        </authorList>
    </citation>
    <scope>NUCLEOTIDE SEQUENCE [LARGE SCALE GENOMIC DNA]</scope>
    <source>
        <strain evidence="3">DSM 44830</strain>
    </source>
</reference>
<dbReference type="OrthoDB" id="2717873at2"/>
<keyword evidence="1" id="KW-1133">Transmembrane helix</keyword>
<evidence type="ECO:0000313" key="3">
    <source>
        <dbReference type="Proteomes" id="UP000199504"/>
    </source>
</evidence>
<name>A0A1C4U7H2_9ACTN</name>
<keyword evidence="3" id="KW-1185">Reference proteome</keyword>
<accession>A0A1C4U7H2</accession>
<organism evidence="2 3">
    <name type="scientific">Micromonospora mirobrigensis</name>
    <dbReference type="NCBI Taxonomy" id="262898"/>
    <lineage>
        <taxon>Bacteria</taxon>
        <taxon>Bacillati</taxon>
        <taxon>Actinomycetota</taxon>
        <taxon>Actinomycetes</taxon>
        <taxon>Micromonosporales</taxon>
        <taxon>Micromonosporaceae</taxon>
        <taxon>Micromonospora</taxon>
    </lineage>
</organism>
<dbReference type="STRING" id="262898.GA0070564_101276"/>
<keyword evidence="1" id="KW-0812">Transmembrane</keyword>
<feature type="transmembrane region" description="Helical" evidence="1">
    <location>
        <begin position="147"/>
        <end position="171"/>
    </location>
</feature>
<evidence type="ECO:0000313" key="2">
    <source>
        <dbReference type="EMBL" id="SCE67601.1"/>
    </source>
</evidence>
<gene>
    <name evidence="2" type="ORF">GA0070564_101276</name>
</gene>
<sequence>MTTVSISRGTARPVPRWAEWAARAVPWLVLPSGLWRIALGLGVPVGFTGELARLFHGPGWITPYVIALTALAEAAALLTLGLVRRWGEVLPRWVPWFGGRAVPVGLAVTVAALGVLALTALAVPTVAAWNGPQNMGDPDAPQGLAGAVMTACYAPQLAWPPLLAVVTYAYWRRRRGEGQSAVGKP</sequence>
<protein>
    <submittedName>
        <fullName evidence="2">Uncharacterized protein</fullName>
    </submittedName>
</protein>
<dbReference type="Proteomes" id="UP000199504">
    <property type="component" value="Unassembled WGS sequence"/>
</dbReference>
<evidence type="ECO:0000256" key="1">
    <source>
        <dbReference type="SAM" id="Phobius"/>
    </source>
</evidence>
<dbReference type="AlphaFoldDB" id="A0A1C4U7H2"/>
<feature type="transmembrane region" description="Helical" evidence="1">
    <location>
        <begin position="104"/>
        <end position="127"/>
    </location>
</feature>